<dbReference type="InterPro" id="IPR018060">
    <property type="entry name" value="HTH_AraC"/>
</dbReference>
<dbReference type="InterPro" id="IPR009057">
    <property type="entry name" value="Homeodomain-like_sf"/>
</dbReference>
<feature type="domain" description="HTH araC/xylS-type" evidence="4">
    <location>
        <begin position="166"/>
        <end position="263"/>
    </location>
</feature>
<accession>A0A142BU57</accession>
<gene>
    <name evidence="5" type="primary">ureR</name>
</gene>
<organism evidence="5">
    <name type="scientific">Vibrio parahaemolyticus</name>
    <dbReference type="NCBI Taxonomy" id="670"/>
    <lineage>
        <taxon>Bacteria</taxon>
        <taxon>Pseudomonadati</taxon>
        <taxon>Pseudomonadota</taxon>
        <taxon>Gammaproteobacteria</taxon>
        <taxon>Vibrionales</taxon>
        <taxon>Vibrionaceae</taxon>
        <taxon>Vibrio</taxon>
    </lineage>
</organism>
<dbReference type="SUPFAM" id="SSF46689">
    <property type="entry name" value="Homeodomain-like"/>
    <property type="match status" value="1"/>
</dbReference>
<evidence type="ECO:0000313" key="6">
    <source>
        <dbReference type="EMBL" id="AMP41662.1"/>
    </source>
</evidence>
<sequence length="282" mass="33032">MEYKNIQSSKSFTLKEFYVEKHYIVSISFAKGDICINEQQIDIDNPCVVIVPKYSRVSCTLTPKSPLQSMEAHFLIFTDEMLKSAFARLVNKQHQFNRQPMYQLPTPLCVERNFQIMKETYNAVSEHTLHMQLLEQGLFFILLTLNESGVDVHNVFHFNYEEPKKETIARLITQDPQRKWHIDDIAKLLFTTPSTLRRHLRKEGMVFSQLLLDVRMGLALNFLTFTNYTVSQISYRTGFGSSAYFCDAFKRKYSMTPLQFRVQSRENNDLKTLKNLAMTNKH</sequence>
<evidence type="ECO:0000259" key="4">
    <source>
        <dbReference type="PROSITE" id="PS01124"/>
    </source>
</evidence>
<proteinExistence type="predicted"/>
<dbReference type="Pfam" id="PF12833">
    <property type="entry name" value="HTH_18"/>
    <property type="match status" value="1"/>
</dbReference>
<evidence type="ECO:0000313" key="5">
    <source>
        <dbReference type="EMBL" id="AMP41645.1"/>
    </source>
</evidence>
<dbReference type="SMART" id="SM00342">
    <property type="entry name" value="HTH_ARAC"/>
    <property type="match status" value="1"/>
</dbReference>
<name>A0A142BU57_VIBPH</name>
<keyword evidence="1" id="KW-0805">Transcription regulation</keyword>
<keyword evidence="2" id="KW-0238">DNA-binding</keyword>
<reference evidence="5" key="1">
    <citation type="journal article" date="2014" name="Zh. Mikrobiol. Epidemiol. Immunobiol.">
        <title>[Collection of Vibrio parahaemolyticus species members: phenotypic and genotypic characteristics].</title>
        <authorList>
            <person name="Rykovskaia O.A."/>
            <person name="Smolikova L.M."/>
            <person name="Monakhova E.V."/>
            <person name="Chemisova O.S."/>
            <person name="Podoinitsyna O.A."/>
            <person name="Golenishcheva E.N."/>
            <person name="Sanamiants E.M."/>
            <person name="Sagakiants M.M."/>
            <person name="Dalikova R.R."/>
        </authorList>
    </citation>
    <scope>NUCLEOTIDE SEQUENCE</scope>
    <source>
        <strain evidence="5">16763</strain>
        <strain evidence="6">16976</strain>
    </source>
</reference>
<dbReference type="GO" id="GO:0000976">
    <property type="term" value="F:transcription cis-regulatory region binding"/>
    <property type="evidence" value="ECO:0007669"/>
    <property type="project" value="TreeGrafter"/>
</dbReference>
<dbReference type="PRINTS" id="PR00032">
    <property type="entry name" value="HTHARAC"/>
</dbReference>
<dbReference type="EMBL" id="KU244683">
    <property type="protein sequence ID" value="AMP41645.1"/>
    <property type="molecule type" value="Genomic_DNA"/>
</dbReference>
<protein>
    <submittedName>
        <fullName evidence="5">Urease operon transcriptional activator UreR</fullName>
    </submittedName>
</protein>
<dbReference type="InterPro" id="IPR020449">
    <property type="entry name" value="Tscrpt_reg_AraC-type_HTH"/>
</dbReference>
<dbReference type="Gene3D" id="1.10.10.60">
    <property type="entry name" value="Homeodomain-like"/>
    <property type="match status" value="1"/>
</dbReference>
<dbReference type="PROSITE" id="PS00041">
    <property type="entry name" value="HTH_ARAC_FAMILY_1"/>
    <property type="match status" value="1"/>
</dbReference>
<evidence type="ECO:0000256" key="3">
    <source>
        <dbReference type="ARBA" id="ARBA00023163"/>
    </source>
</evidence>
<dbReference type="InterPro" id="IPR018062">
    <property type="entry name" value="HTH_AraC-typ_CS"/>
</dbReference>
<dbReference type="AlphaFoldDB" id="A0A142BU57"/>
<reference evidence="5" key="2">
    <citation type="submission" date="2015-12" db="EMBL/GenBank/DDBJ databases">
        <authorList>
            <person name="Shamseldin A."/>
            <person name="Moawad H."/>
            <person name="Abd El-Rahim W.M."/>
            <person name="Sadowsky M.J."/>
        </authorList>
    </citation>
    <scope>NUCLEOTIDE SEQUENCE</scope>
    <source>
        <strain evidence="5">16763</strain>
        <strain evidence="6">16976</strain>
    </source>
</reference>
<dbReference type="PANTHER" id="PTHR47894:SF4">
    <property type="entry name" value="HTH-TYPE TRANSCRIPTIONAL REGULATOR GADX"/>
    <property type="match status" value="1"/>
</dbReference>
<dbReference type="GO" id="GO:0003700">
    <property type="term" value="F:DNA-binding transcription factor activity"/>
    <property type="evidence" value="ECO:0007669"/>
    <property type="project" value="InterPro"/>
</dbReference>
<keyword evidence="3" id="KW-0804">Transcription</keyword>
<dbReference type="PANTHER" id="PTHR47894">
    <property type="entry name" value="HTH-TYPE TRANSCRIPTIONAL REGULATOR GADX"/>
    <property type="match status" value="1"/>
</dbReference>
<evidence type="ECO:0000256" key="1">
    <source>
        <dbReference type="ARBA" id="ARBA00023015"/>
    </source>
</evidence>
<evidence type="ECO:0000256" key="2">
    <source>
        <dbReference type="ARBA" id="ARBA00023125"/>
    </source>
</evidence>
<dbReference type="PROSITE" id="PS01124">
    <property type="entry name" value="HTH_ARAC_FAMILY_2"/>
    <property type="match status" value="1"/>
</dbReference>
<dbReference type="RefSeq" id="WP_080525853.1">
    <property type="nucleotide sequence ID" value="NZ_CP066247.1"/>
</dbReference>
<dbReference type="GO" id="GO:0005829">
    <property type="term" value="C:cytosol"/>
    <property type="evidence" value="ECO:0007669"/>
    <property type="project" value="TreeGrafter"/>
</dbReference>
<dbReference type="EMBL" id="KU244684">
    <property type="protein sequence ID" value="AMP41662.1"/>
    <property type="molecule type" value="Genomic_DNA"/>
</dbReference>